<dbReference type="PRINTS" id="PR00260">
    <property type="entry name" value="CHEMTRNSDUCR"/>
</dbReference>
<dbReference type="Pfam" id="PF00015">
    <property type="entry name" value="MCPsignal"/>
    <property type="match status" value="1"/>
</dbReference>
<evidence type="ECO:0000256" key="8">
    <source>
        <dbReference type="PROSITE-ProRule" id="PRU00284"/>
    </source>
</evidence>
<dbReference type="Pfam" id="PF00672">
    <property type="entry name" value="HAMP"/>
    <property type="match status" value="1"/>
</dbReference>
<evidence type="ECO:0000256" key="9">
    <source>
        <dbReference type="SAM" id="Phobius"/>
    </source>
</evidence>
<evidence type="ECO:0000313" key="14">
    <source>
        <dbReference type="Proteomes" id="UP001501565"/>
    </source>
</evidence>
<dbReference type="PANTHER" id="PTHR32089:SF119">
    <property type="entry name" value="METHYL-ACCEPTING CHEMOTAXIS PROTEIN CTPL"/>
    <property type="match status" value="1"/>
</dbReference>
<evidence type="ECO:0000313" key="13">
    <source>
        <dbReference type="EMBL" id="GAA3925589.1"/>
    </source>
</evidence>
<evidence type="ECO:0000256" key="5">
    <source>
        <dbReference type="ARBA" id="ARBA00023136"/>
    </source>
</evidence>
<evidence type="ECO:0000256" key="6">
    <source>
        <dbReference type="ARBA" id="ARBA00023224"/>
    </source>
</evidence>
<sequence length="542" mass="59216">MLSIRVKLYLTLVVSLFTVAFIGTLGYWSAKDLSENSSKLYSEQTLPLLKLNQLRDTSWDVLVNAIVHTSYFDDVEMANTETKINSLTAQAEQLREQYLAFSSVSENLDSTPFAEFTADWNQFEKTILTEALAMSQNFAKEDALKLLVGDGKVAFDKAMEGLKHVADWHTSNMEQMNEASTAQVDALFGTFILATSVLGIGIFLLMSWVIRTIVIPLNKLGIAARHVEKNKDVSQQVEISSNDEIGVAVRSFNSMLVSFAEALKKVDDTSVAQSEACESLLRVSRESRDRINEQTNEVEQVASAITEVAASISEVAGSANDAASAAKEADGSVKKGKQVVQETTNAILGLSSHANNTLKVLEELIEESSHVAKVLDVIRDIADQTNLLALNAAIEAARAGEMGRGFAVVADEVRTLAKRTQDSTKEIETVIERLQAGTKEADVVIRRSVSETQGSIDKAEEGGHALEEIITSVNRIYEMNEMIATAAEEQASVIDTIDQSTSRINLIAEDVSDKANEADQHSQEVAGYAKQVKTLLNEFKTH</sequence>
<organism evidence="13 14">
    <name type="scientific">Litoribacillus peritrichatus</name>
    <dbReference type="NCBI Taxonomy" id="718191"/>
    <lineage>
        <taxon>Bacteria</taxon>
        <taxon>Pseudomonadati</taxon>
        <taxon>Pseudomonadota</taxon>
        <taxon>Gammaproteobacteria</taxon>
        <taxon>Oceanospirillales</taxon>
        <taxon>Oceanospirillaceae</taxon>
        <taxon>Litoribacillus</taxon>
    </lineage>
</organism>
<keyword evidence="2" id="KW-1003">Cell membrane</keyword>
<dbReference type="PROSITE" id="PS50885">
    <property type="entry name" value="HAMP"/>
    <property type="match status" value="1"/>
</dbReference>
<evidence type="ECO:0000259" key="11">
    <source>
        <dbReference type="PROSITE" id="PS50192"/>
    </source>
</evidence>
<feature type="transmembrane region" description="Helical" evidence="9">
    <location>
        <begin position="6"/>
        <end position="30"/>
    </location>
</feature>
<proteinExistence type="inferred from homology"/>
<gene>
    <name evidence="13" type="ORF">GCM10022277_22080</name>
</gene>
<protein>
    <submittedName>
        <fullName evidence="13">Methyl-accepting chemotaxis protein</fullName>
    </submittedName>
</protein>
<name>A0ABP7MP03_9GAMM</name>
<feature type="domain" description="HAMP" evidence="12">
    <location>
        <begin position="211"/>
        <end position="264"/>
    </location>
</feature>
<feature type="domain" description="Methyl-accepting transducer" evidence="10">
    <location>
        <begin position="269"/>
        <end position="505"/>
    </location>
</feature>
<keyword evidence="6 8" id="KW-0807">Transducer</keyword>
<dbReference type="Gene3D" id="1.10.287.950">
    <property type="entry name" value="Methyl-accepting chemotaxis protein"/>
    <property type="match status" value="1"/>
</dbReference>
<dbReference type="SMART" id="SM00283">
    <property type="entry name" value="MA"/>
    <property type="match status" value="1"/>
</dbReference>
<feature type="domain" description="T-SNARE coiled-coil homology" evidence="11">
    <location>
        <begin position="456"/>
        <end position="518"/>
    </location>
</feature>
<keyword evidence="3 9" id="KW-0812">Transmembrane</keyword>
<dbReference type="Pfam" id="PF12729">
    <property type="entry name" value="4HB_MCP_1"/>
    <property type="match status" value="1"/>
</dbReference>
<dbReference type="CDD" id="cd06225">
    <property type="entry name" value="HAMP"/>
    <property type="match status" value="1"/>
</dbReference>
<keyword evidence="4 9" id="KW-1133">Transmembrane helix</keyword>
<dbReference type="SMART" id="SM00304">
    <property type="entry name" value="HAMP"/>
    <property type="match status" value="1"/>
</dbReference>
<dbReference type="InterPro" id="IPR004090">
    <property type="entry name" value="Chemotax_Me-accpt_rcpt"/>
</dbReference>
<dbReference type="EMBL" id="BAABBN010000007">
    <property type="protein sequence ID" value="GAA3925589.1"/>
    <property type="molecule type" value="Genomic_DNA"/>
</dbReference>
<evidence type="ECO:0000256" key="1">
    <source>
        <dbReference type="ARBA" id="ARBA00004429"/>
    </source>
</evidence>
<dbReference type="PROSITE" id="PS50111">
    <property type="entry name" value="CHEMOTAXIS_TRANSDUC_2"/>
    <property type="match status" value="1"/>
</dbReference>
<comment type="similarity">
    <text evidence="7">Belongs to the methyl-accepting chemotaxis (MCP) protein family.</text>
</comment>
<feature type="transmembrane region" description="Helical" evidence="9">
    <location>
        <begin position="186"/>
        <end position="210"/>
    </location>
</feature>
<evidence type="ECO:0000259" key="12">
    <source>
        <dbReference type="PROSITE" id="PS50885"/>
    </source>
</evidence>
<dbReference type="Proteomes" id="UP001501565">
    <property type="component" value="Unassembled WGS sequence"/>
</dbReference>
<dbReference type="CDD" id="cd11386">
    <property type="entry name" value="MCP_signal"/>
    <property type="match status" value="1"/>
</dbReference>
<dbReference type="PANTHER" id="PTHR32089">
    <property type="entry name" value="METHYL-ACCEPTING CHEMOTAXIS PROTEIN MCPB"/>
    <property type="match status" value="1"/>
</dbReference>
<keyword evidence="2" id="KW-0997">Cell inner membrane</keyword>
<dbReference type="InterPro" id="IPR024478">
    <property type="entry name" value="HlyB_4HB_MCP"/>
</dbReference>
<accession>A0ABP7MP03</accession>
<dbReference type="PROSITE" id="PS50192">
    <property type="entry name" value="T_SNARE"/>
    <property type="match status" value="1"/>
</dbReference>
<dbReference type="InterPro" id="IPR003660">
    <property type="entry name" value="HAMP_dom"/>
</dbReference>
<evidence type="ECO:0000259" key="10">
    <source>
        <dbReference type="PROSITE" id="PS50111"/>
    </source>
</evidence>
<keyword evidence="14" id="KW-1185">Reference proteome</keyword>
<reference evidence="14" key="1">
    <citation type="journal article" date="2019" name="Int. J. Syst. Evol. Microbiol.">
        <title>The Global Catalogue of Microorganisms (GCM) 10K type strain sequencing project: providing services to taxonomists for standard genome sequencing and annotation.</title>
        <authorList>
            <consortium name="The Broad Institute Genomics Platform"/>
            <consortium name="The Broad Institute Genome Sequencing Center for Infectious Disease"/>
            <person name="Wu L."/>
            <person name="Ma J."/>
        </authorList>
    </citation>
    <scope>NUCLEOTIDE SEQUENCE [LARGE SCALE GENOMIC DNA]</scope>
    <source>
        <strain evidence="14">JCM 17551</strain>
    </source>
</reference>
<dbReference type="Gene3D" id="6.10.340.10">
    <property type="match status" value="1"/>
</dbReference>
<keyword evidence="5 9" id="KW-0472">Membrane</keyword>
<comment type="subcellular location">
    <subcellularLocation>
        <location evidence="1">Cell inner membrane</location>
        <topology evidence="1">Multi-pass membrane protein</topology>
    </subcellularLocation>
</comment>
<dbReference type="RefSeq" id="WP_344798525.1">
    <property type="nucleotide sequence ID" value="NZ_BAABBN010000007.1"/>
</dbReference>
<evidence type="ECO:0000256" key="2">
    <source>
        <dbReference type="ARBA" id="ARBA00022519"/>
    </source>
</evidence>
<evidence type="ECO:0000256" key="3">
    <source>
        <dbReference type="ARBA" id="ARBA00022692"/>
    </source>
</evidence>
<dbReference type="InterPro" id="IPR000727">
    <property type="entry name" value="T_SNARE_dom"/>
</dbReference>
<comment type="caution">
    <text evidence="13">The sequence shown here is derived from an EMBL/GenBank/DDBJ whole genome shotgun (WGS) entry which is preliminary data.</text>
</comment>
<dbReference type="SUPFAM" id="SSF58104">
    <property type="entry name" value="Methyl-accepting chemotaxis protein (MCP) signaling domain"/>
    <property type="match status" value="1"/>
</dbReference>
<evidence type="ECO:0000256" key="7">
    <source>
        <dbReference type="ARBA" id="ARBA00029447"/>
    </source>
</evidence>
<evidence type="ECO:0000256" key="4">
    <source>
        <dbReference type="ARBA" id="ARBA00022989"/>
    </source>
</evidence>
<dbReference type="InterPro" id="IPR004089">
    <property type="entry name" value="MCPsignal_dom"/>
</dbReference>